<protein>
    <submittedName>
        <fullName evidence="2">Poly-gamma-glutamate synthase PgsB</fullName>
    </submittedName>
</protein>
<dbReference type="GO" id="GO:0005524">
    <property type="term" value="F:ATP binding"/>
    <property type="evidence" value="ECO:0007669"/>
    <property type="project" value="InterPro"/>
</dbReference>
<dbReference type="Gene3D" id="3.40.1190.10">
    <property type="entry name" value="Mur-like, catalytic domain"/>
    <property type="match status" value="1"/>
</dbReference>
<dbReference type="GO" id="GO:0045227">
    <property type="term" value="P:capsule polysaccharide biosynthetic process"/>
    <property type="evidence" value="ECO:0007669"/>
    <property type="project" value="InterPro"/>
</dbReference>
<dbReference type="PRINTS" id="PR01758">
    <property type="entry name" value="CAPSULEPROTB"/>
</dbReference>
<evidence type="ECO:0000313" key="3">
    <source>
        <dbReference type="Proteomes" id="UP000601171"/>
    </source>
</evidence>
<dbReference type="SUPFAM" id="SSF53623">
    <property type="entry name" value="MurD-like peptide ligases, catalytic domain"/>
    <property type="match status" value="1"/>
</dbReference>
<organism evidence="2 3">
    <name type="scientific">Paratissierella segnis</name>
    <dbReference type="NCBI Taxonomy" id="2763679"/>
    <lineage>
        <taxon>Bacteria</taxon>
        <taxon>Bacillati</taxon>
        <taxon>Bacillota</taxon>
        <taxon>Tissierellia</taxon>
        <taxon>Tissierellales</taxon>
        <taxon>Tissierellaceae</taxon>
        <taxon>Paratissierella</taxon>
    </lineage>
</organism>
<gene>
    <name evidence="2" type="primary">pgsB</name>
    <name evidence="2" type="ORF">H8707_12290</name>
</gene>
<evidence type="ECO:0000259" key="1">
    <source>
        <dbReference type="Pfam" id="PF08245"/>
    </source>
</evidence>
<dbReference type="GO" id="GO:0016881">
    <property type="term" value="F:acid-amino acid ligase activity"/>
    <property type="evidence" value="ECO:0007669"/>
    <property type="project" value="InterPro"/>
</dbReference>
<keyword evidence="3" id="KW-1185">Reference proteome</keyword>
<dbReference type="Proteomes" id="UP000601171">
    <property type="component" value="Unassembled WGS sequence"/>
</dbReference>
<proteinExistence type="predicted"/>
<feature type="domain" description="Mur ligase central" evidence="1">
    <location>
        <begin position="36"/>
        <end position="154"/>
    </location>
</feature>
<dbReference type="GO" id="GO:0016020">
    <property type="term" value="C:membrane"/>
    <property type="evidence" value="ECO:0007669"/>
    <property type="project" value="InterPro"/>
</dbReference>
<reference evidence="2" key="1">
    <citation type="submission" date="2020-08" db="EMBL/GenBank/DDBJ databases">
        <title>Genome public.</title>
        <authorList>
            <person name="Liu C."/>
            <person name="Sun Q."/>
        </authorList>
    </citation>
    <scope>NUCLEOTIDE SEQUENCE</scope>
    <source>
        <strain evidence="2">BX21</strain>
    </source>
</reference>
<dbReference type="PANTHER" id="PTHR43445:SF1">
    <property type="entry name" value="PGA SYNTHASE CAPB"/>
    <property type="match status" value="1"/>
</dbReference>
<dbReference type="PANTHER" id="PTHR43445">
    <property type="entry name" value="UDP-N-ACETYLMURAMATE--L-ALANINE LIGASE-RELATED"/>
    <property type="match status" value="1"/>
</dbReference>
<evidence type="ECO:0000313" key="2">
    <source>
        <dbReference type="EMBL" id="MBC8588994.1"/>
    </source>
</evidence>
<dbReference type="InterPro" id="IPR013221">
    <property type="entry name" value="Mur_ligase_cen"/>
</dbReference>
<dbReference type="RefSeq" id="WP_262430453.1">
    <property type="nucleotide sequence ID" value="NZ_JACRTG010000029.1"/>
</dbReference>
<dbReference type="AlphaFoldDB" id="A0A926EZ06"/>
<dbReference type="InterPro" id="IPR008337">
    <property type="entry name" value="Capsule_biosynth_CapB"/>
</dbReference>
<dbReference type="InterPro" id="IPR050061">
    <property type="entry name" value="MurCDEF_pg_biosynth"/>
</dbReference>
<dbReference type="NCBIfam" id="TIGR04012">
    <property type="entry name" value="poly_gGlu_PgsB"/>
    <property type="match status" value="1"/>
</dbReference>
<name>A0A926EZ06_9FIRM</name>
<dbReference type="InterPro" id="IPR036565">
    <property type="entry name" value="Mur-like_cat_sf"/>
</dbReference>
<sequence>MEYLIILITVIYIFKLLIEKYYVKIYRSKLKHVIYVNGTRGKSTVTRLIYAGLKASDLRCSAKTTGTVPIYIDPEGIEHSIKRKGRTNIKEQIQILKRANEDNSEVLVIECMAITPELQYVSQHKMLKSDIGVITNVRMDHSDVMGNTLTKIAYSLSNTIPSQGTLFTTENKYYFIFDKICDKLDTVSYLVDVDNSLPDFDFKDNISLALAVCEYCGINRENALISMKDFIRDPYSLSIYKFENGGLFVNGLSINDVDSTEIVYNYIMDRYKFNDKEFIILINNRVDRGYRARLLIDFIGKIGASRVWISGDNRYYAYMYLKKMYPKKNIEIFRNIKDIPFKSLGYSDIVFAIGNIGKNGIELMDRVSREGELFV</sequence>
<dbReference type="EMBL" id="JACRTG010000029">
    <property type="protein sequence ID" value="MBC8588994.1"/>
    <property type="molecule type" value="Genomic_DNA"/>
</dbReference>
<dbReference type="Pfam" id="PF08245">
    <property type="entry name" value="Mur_ligase_M"/>
    <property type="match status" value="1"/>
</dbReference>
<accession>A0A926EZ06</accession>
<comment type="caution">
    <text evidence="2">The sequence shown here is derived from an EMBL/GenBank/DDBJ whole genome shotgun (WGS) entry which is preliminary data.</text>
</comment>